<gene>
    <name evidence="2" type="ORF">FXN63_00175</name>
</gene>
<accession>A0A5C0AVM5</accession>
<evidence type="ECO:0000259" key="1">
    <source>
        <dbReference type="Pfam" id="PF12680"/>
    </source>
</evidence>
<name>A0A5C0AVM5_9BURK</name>
<dbReference type="AlphaFoldDB" id="A0A5C0AVM5"/>
<dbReference type="Proteomes" id="UP000325161">
    <property type="component" value="Chromosome"/>
</dbReference>
<dbReference type="SUPFAM" id="SSF54427">
    <property type="entry name" value="NTF2-like"/>
    <property type="match status" value="1"/>
</dbReference>
<organism evidence="2 3">
    <name type="scientific">Pigmentiphaga aceris</name>
    <dbReference type="NCBI Taxonomy" id="1940612"/>
    <lineage>
        <taxon>Bacteria</taxon>
        <taxon>Pseudomonadati</taxon>
        <taxon>Pseudomonadota</taxon>
        <taxon>Betaproteobacteria</taxon>
        <taxon>Burkholderiales</taxon>
        <taxon>Alcaligenaceae</taxon>
        <taxon>Pigmentiphaga</taxon>
    </lineage>
</organism>
<sequence>MNVLDDLLAWYETLTPDTLDAVPRFYDDHARFKDPFNEVHGHAGIRRIFAHMFETTESPRFVIHERIVQGDQAFVTWTFHFGLRGQAYTVVGGSHLRFGADGRVTEHRDYWDAAEELFQKLPVIGPAVRWLRGRFAVSH</sequence>
<dbReference type="KEGG" id="pacr:FXN63_00175"/>
<dbReference type="InterPro" id="IPR037401">
    <property type="entry name" value="SnoaL-like"/>
</dbReference>
<dbReference type="InterPro" id="IPR032710">
    <property type="entry name" value="NTF2-like_dom_sf"/>
</dbReference>
<reference evidence="2 3" key="1">
    <citation type="submission" date="2019-08" db="EMBL/GenBank/DDBJ databases">
        <title>Amphibian skin-associated Pigmentiphaga: genome sequence and occurrence across geography and hosts.</title>
        <authorList>
            <person name="Bletz M.C."/>
            <person name="Bunk B."/>
            <person name="Sproeer C."/>
            <person name="Biwer P."/>
            <person name="Reiter S."/>
            <person name="Rabemananjara F.C.E."/>
            <person name="Schulz S."/>
            <person name="Overmann J."/>
            <person name="Vences M."/>
        </authorList>
    </citation>
    <scope>NUCLEOTIDE SEQUENCE [LARGE SCALE GENOMIC DNA]</scope>
    <source>
        <strain evidence="2 3">Mada1488</strain>
    </source>
</reference>
<evidence type="ECO:0000313" key="2">
    <source>
        <dbReference type="EMBL" id="QEI04427.1"/>
    </source>
</evidence>
<dbReference type="EMBL" id="CP043046">
    <property type="protein sequence ID" value="QEI04427.1"/>
    <property type="molecule type" value="Genomic_DNA"/>
</dbReference>
<feature type="domain" description="SnoaL-like" evidence="1">
    <location>
        <begin position="9"/>
        <end position="107"/>
    </location>
</feature>
<dbReference type="Pfam" id="PF12680">
    <property type="entry name" value="SnoaL_2"/>
    <property type="match status" value="1"/>
</dbReference>
<keyword evidence="3" id="KW-1185">Reference proteome</keyword>
<evidence type="ECO:0000313" key="3">
    <source>
        <dbReference type="Proteomes" id="UP000325161"/>
    </source>
</evidence>
<dbReference type="Gene3D" id="3.10.450.50">
    <property type="match status" value="1"/>
</dbReference>
<proteinExistence type="predicted"/>
<dbReference type="OrthoDB" id="1115105at2"/>
<protein>
    <submittedName>
        <fullName evidence="2">Nuclear transport factor 2 family protein</fullName>
    </submittedName>
</protein>
<dbReference type="RefSeq" id="WP_148811714.1">
    <property type="nucleotide sequence ID" value="NZ_CP043046.1"/>
</dbReference>